<comment type="caution">
    <text evidence="1">The sequence shown here is derived from an EMBL/GenBank/DDBJ whole genome shotgun (WGS) entry which is preliminary data.</text>
</comment>
<dbReference type="EMBL" id="CAJNOR010003046">
    <property type="protein sequence ID" value="CAF1371398.1"/>
    <property type="molecule type" value="Genomic_DNA"/>
</dbReference>
<accession>A0A815IXB7</accession>
<sequence>MQHHLKITVIHVYAPTSASSEEDIEAFYSHIGKVITKTDKKDIILMAGDWNSEIGTENADWKSVMAKYRYDDRNERGKHLLEYATVHDLYICTTRFQQKPNGKWTWASPEKTATPAKGKTKKSWISEITLEIADEKRKLKEKNNASIQYTQQYQDLCRKVKKSPRQSKECWIQNQCEQAEKGLNIGNVVTGKG</sequence>
<evidence type="ECO:0008006" key="3">
    <source>
        <dbReference type="Google" id="ProtNLM"/>
    </source>
</evidence>
<dbReference type="Gene3D" id="3.60.10.10">
    <property type="entry name" value="Endonuclease/exonuclease/phosphatase"/>
    <property type="match status" value="1"/>
</dbReference>
<organism evidence="1 2">
    <name type="scientific">Adineta ricciae</name>
    <name type="common">Rotifer</name>
    <dbReference type="NCBI Taxonomy" id="249248"/>
    <lineage>
        <taxon>Eukaryota</taxon>
        <taxon>Metazoa</taxon>
        <taxon>Spiralia</taxon>
        <taxon>Gnathifera</taxon>
        <taxon>Rotifera</taxon>
        <taxon>Eurotatoria</taxon>
        <taxon>Bdelloidea</taxon>
        <taxon>Adinetida</taxon>
        <taxon>Adinetidae</taxon>
        <taxon>Adineta</taxon>
    </lineage>
</organism>
<dbReference type="SUPFAM" id="SSF56219">
    <property type="entry name" value="DNase I-like"/>
    <property type="match status" value="1"/>
</dbReference>
<keyword evidence="2" id="KW-1185">Reference proteome</keyword>
<dbReference type="PANTHER" id="PTHR23227:SF85">
    <property type="entry name" value="CRANIOFACIAL DEVELOPMENT PROTEIN 2"/>
    <property type="match status" value="1"/>
</dbReference>
<gene>
    <name evidence="1" type="ORF">XAT740_LOCUS32561</name>
</gene>
<proteinExistence type="predicted"/>
<name>A0A815IXB7_ADIRI</name>
<evidence type="ECO:0000313" key="1">
    <source>
        <dbReference type="EMBL" id="CAF1371398.1"/>
    </source>
</evidence>
<protein>
    <recommendedName>
        <fullName evidence="3">Endonuclease/exonuclease/phosphatase domain-containing protein</fullName>
    </recommendedName>
</protein>
<dbReference type="PANTHER" id="PTHR23227">
    <property type="entry name" value="BUCENTAUR RELATED"/>
    <property type="match status" value="1"/>
</dbReference>
<evidence type="ECO:0000313" key="2">
    <source>
        <dbReference type="Proteomes" id="UP000663828"/>
    </source>
</evidence>
<dbReference type="AlphaFoldDB" id="A0A815IXB7"/>
<reference evidence="1" key="1">
    <citation type="submission" date="2021-02" db="EMBL/GenBank/DDBJ databases">
        <authorList>
            <person name="Nowell W R."/>
        </authorList>
    </citation>
    <scope>NUCLEOTIDE SEQUENCE</scope>
</reference>
<dbReference type="Proteomes" id="UP000663828">
    <property type="component" value="Unassembled WGS sequence"/>
</dbReference>
<dbReference type="InterPro" id="IPR036691">
    <property type="entry name" value="Endo/exonu/phosph_ase_sf"/>
</dbReference>
<dbReference type="InterPro" id="IPR027124">
    <property type="entry name" value="Swc5/CFDP1/2"/>
</dbReference>